<keyword evidence="2" id="KW-1185">Reference proteome</keyword>
<gene>
    <name evidence="1" type="ORF">EHV15_31340</name>
</gene>
<evidence type="ECO:0000313" key="1">
    <source>
        <dbReference type="EMBL" id="RRJ66922.1"/>
    </source>
</evidence>
<accession>A0A3P3U997</accession>
<dbReference type="Proteomes" id="UP000267017">
    <property type="component" value="Unassembled WGS sequence"/>
</dbReference>
<dbReference type="OrthoDB" id="2514334at2"/>
<protein>
    <submittedName>
        <fullName evidence="1">Uncharacterized protein</fullName>
    </submittedName>
</protein>
<sequence length="393" mass="43877">MILNEQQYLWLCELTGTGLLTSQHTGSVKEIARSLQPSLADRGLGDLAEAILESAHLADLELAFQGGERGAEWVLFTDQAHRQGVITVSDPKVSEDDDTYSFPLDGVVHKLREVLVPGIKHVFTGLGQRGWHAALLAEALEAEAVVFGAPAMEELPGKSVNFVGEDDPVGDHTRKVVFVKQAEDLGEEDEAFLYRKLVFEESGKAVVSGQSEFSRFVSWFYNTAGTVEPEVWKIFFPGSEEEEAMLLADLGVYSVFMKVGELNKEKLLHAIDATVRYAAGQLEAGRDQLAAELDKLPDDNYETLVSEKAEKYAMKATDFVMRIFESVQTVLMGVTLFTLEQETFDMDTPIDSFRTQIYDLLDQELERVKACLDQAIARRLEDSFQIPDFGFEW</sequence>
<dbReference type="AlphaFoldDB" id="A0A3P3U997"/>
<organism evidence="1 2">
    <name type="scientific">Paenibacillus oralis</name>
    <dbReference type="NCBI Taxonomy" id="2490856"/>
    <lineage>
        <taxon>Bacteria</taxon>
        <taxon>Bacillati</taxon>
        <taxon>Bacillota</taxon>
        <taxon>Bacilli</taxon>
        <taxon>Bacillales</taxon>
        <taxon>Paenibacillaceae</taxon>
        <taxon>Paenibacillus</taxon>
    </lineage>
</organism>
<reference evidence="1 2" key="1">
    <citation type="submission" date="2018-11" db="EMBL/GenBank/DDBJ databases">
        <title>Genome sequencing of Paenibacillus sp. KCOM 3021 (= ChDC PVNT-B20).</title>
        <authorList>
            <person name="Kook J.-K."/>
            <person name="Park S.-N."/>
            <person name="Lim Y.K."/>
        </authorList>
    </citation>
    <scope>NUCLEOTIDE SEQUENCE [LARGE SCALE GENOMIC DNA]</scope>
    <source>
        <strain evidence="1 2">KCOM 3021</strain>
    </source>
</reference>
<name>A0A3P3U997_9BACL</name>
<evidence type="ECO:0000313" key="2">
    <source>
        <dbReference type="Proteomes" id="UP000267017"/>
    </source>
</evidence>
<dbReference type="RefSeq" id="WP_128634706.1">
    <property type="nucleotide sequence ID" value="NZ_RRCN01000001.1"/>
</dbReference>
<dbReference type="EMBL" id="RRCN01000001">
    <property type="protein sequence ID" value="RRJ66922.1"/>
    <property type="molecule type" value="Genomic_DNA"/>
</dbReference>
<comment type="caution">
    <text evidence="1">The sequence shown here is derived from an EMBL/GenBank/DDBJ whole genome shotgun (WGS) entry which is preliminary data.</text>
</comment>
<proteinExistence type="predicted"/>